<comment type="similarity">
    <text evidence="2">Belongs to the amidase family.</text>
</comment>
<protein>
    <recommendedName>
        <fullName evidence="3">amidase</fullName>
        <ecNumber evidence="3">3.5.1.4</ecNumber>
    </recommendedName>
</protein>
<feature type="domain" description="Amidase" evidence="4">
    <location>
        <begin position="27"/>
        <end position="229"/>
    </location>
</feature>
<dbReference type="Proteomes" id="UP000466307">
    <property type="component" value="Unassembled WGS sequence"/>
</dbReference>
<dbReference type="EMBL" id="JAADZU010000058">
    <property type="protein sequence ID" value="NDK91142.1"/>
    <property type="molecule type" value="Genomic_DNA"/>
</dbReference>
<reference evidence="5 6" key="1">
    <citation type="submission" date="2020-01" db="EMBL/GenBank/DDBJ databases">
        <title>Investigation of new actinobacteria for the biodesulphurisation of diesel fuel.</title>
        <authorList>
            <person name="Athi Narayanan S.M."/>
        </authorList>
    </citation>
    <scope>NUCLEOTIDE SEQUENCE [LARGE SCALE GENOMIC DNA]</scope>
    <source>
        <strain evidence="5 6">213E</strain>
    </source>
</reference>
<dbReference type="InterPro" id="IPR023631">
    <property type="entry name" value="Amidase_dom"/>
</dbReference>
<organism evidence="5 6">
    <name type="scientific">Gordonia desulfuricans</name>
    <dbReference type="NCBI Taxonomy" id="89051"/>
    <lineage>
        <taxon>Bacteria</taxon>
        <taxon>Bacillati</taxon>
        <taxon>Actinomycetota</taxon>
        <taxon>Actinomycetes</taxon>
        <taxon>Mycobacteriales</taxon>
        <taxon>Gordoniaceae</taxon>
        <taxon>Gordonia</taxon>
    </lineage>
</organism>
<evidence type="ECO:0000313" key="6">
    <source>
        <dbReference type="Proteomes" id="UP000466307"/>
    </source>
</evidence>
<evidence type="ECO:0000256" key="2">
    <source>
        <dbReference type="ARBA" id="ARBA00009199"/>
    </source>
</evidence>
<dbReference type="EC" id="3.5.1.4" evidence="3"/>
<dbReference type="GO" id="GO:0004040">
    <property type="term" value="F:amidase activity"/>
    <property type="evidence" value="ECO:0007669"/>
    <property type="project" value="UniProtKB-EC"/>
</dbReference>
<gene>
    <name evidence="5" type="ORF">GYA93_16350</name>
</gene>
<comment type="caution">
    <text evidence="5">The sequence shown here is derived from an EMBL/GenBank/DDBJ whole genome shotgun (WGS) entry which is preliminary data.</text>
</comment>
<accession>A0A7K3LSF8</accession>
<dbReference type="RefSeq" id="WP_053776707.1">
    <property type="nucleotide sequence ID" value="NZ_JAADZU010000058.1"/>
</dbReference>
<dbReference type="PANTHER" id="PTHR11895">
    <property type="entry name" value="TRANSAMIDASE"/>
    <property type="match status" value="1"/>
</dbReference>
<evidence type="ECO:0000256" key="3">
    <source>
        <dbReference type="ARBA" id="ARBA00012922"/>
    </source>
</evidence>
<dbReference type="Gene3D" id="3.90.1300.10">
    <property type="entry name" value="Amidase signature (AS) domain"/>
    <property type="match status" value="1"/>
</dbReference>
<evidence type="ECO:0000259" key="4">
    <source>
        <dbReference type="Pfam" id="PF01425"/>
    </source>
</evidence>
<comment type="catalytic activity">
    <reaction evidence="1">
        <text>a monocarboxylic acid amide + H2O = a monocarboxylate + NH4(+)</text>
        <dbReference type="Rhea" id="RHEA:12020"/>
        <dbReference type="ChEBI" id="CHEBI:15377"/>
        <dbReference type="ChEBI" id="CHEBI:28938"/>
        <dbReference type="ChEBI" id="CHEBI:35757"/>
        <dbReference type="ChEBI" id="CHEBI:83628"/>
        <dbReference type="EC" id="3.5.1.4"/>
    </reaction>
</comment>
<evidence type="ECO:0000313" key="5">
    <source>
        <dbReference type="EMBL" id="NDK91142.1"/>
    </source>
</evidence>
<evidence type="ECO:0000256" key="1">
    <source>
        <dbReference type="ARBA" id="ARBA00001311"/>
    </source>
</evidence>
<dbReference type="Pfam" id="PF01425">
    <property type="entry name" value="Amidase"/>
    <property type="match status" value="1"/>
</dbReference>
<dbReference type="InterPro" id="IPR036928">
    <property type="entry name" value="AS_sf"/>
</dbReference>
<name>A0A7K3LSF8_9ACTN</name>
<dbReference type="PANTHER" id="PTHR11895:SF7">
    <property type="entry name" value="GLUTAMYL-TRNA(GLN) AMIDOTRANSFERASE SUBUNIT A, MITOCHONDRIAL"/>
    <property type="match status" value="1"/>
</dbReference>
<dbReference type="InterPro" id="IPR000120">
    <property type="entry name" value="Amidase"/>
</dbReference>
<proteinExistence type="inferred from homology"/>
<dbReference type="AlphaFoldDB" id="A0A7K3LSF8"/>
<dbReference type="SUPFAM" id="SSF75304">
    <property type="entry name" value="Amidase signature (AS) enzymes"/>
    <property type="match status" value="1"/>
</dbReference>
<keyword evidence="6" id="KW-1185">Reference proteome</keyword>
<sequence length="436" mass="45057">MNTDHWSLPLGDQAAAVRDGVLSARDLVTQTREQIAGREPDLAAWVTLSDSVVDDAGAIDARAVDARPGDLPLCGISVGVKDLIDVAGLPTRAGSVTTSDRPAASDAACIARLRELGAVIQGKTVTTEYGYFAPGPTRNPHALDHTPGGSSSGSAAAVGAGTVLIALGTQTAGSLTRPASYCGVAGMVLAQGSASLAGVTGMSETLDSLGILTRTVDDLHYVYSAFTGDPASASGETAGTEVLMWRGSDLGVLDPAMLDLIESLPAILSTAGLGYGRLEWDDAVRTLSDDHSTVMSYEASRRLAPVHTAQSESLSPQLRALLDDGRLVRDSAHRDALDRRDLARTELFSIIGDNAVIVGPAALGPAPAGLDATGSPILSRPWQLLGLPVVVVPGARDDQGLPLGLQVIGRPGREAQLFEVARRLEAALQAERTAAQ</sequence>